<dbReference type="CDD" id="cd08662">
    <property type="entry name" value="M13"/>
    <property type="match status" value="1"/>
</dbReference>
<dbReference type="Proteomes" id="UP001595892">
    <property type="component" value="Unassembled WGS sequence"/>
</dbReference>
<feature type="signal peptide" evidence="8">
    <location>
        <begin position="1"/>
        <end position="24"/>
    </location>
</feature>
<dbReference type="InterPro" id="IPR008753">
    <property type="entry name" value="Peptidase_M13_N"/>
</dbReference>
<evidence type="ECO:0000256" key="5">
    <source>
        <dbReference type="ARBA" id="ARBA00022801"/>
    </source>
</evidence>
<keyword evidence="7" id="KW-0482">Metalloprotease</keyword>
<comment type="caution">
    <text evidence="11">The sequence shown here is derived from an EMBL/GenBank/DDBJ whole genome shotgun (WGS) entry which is preliminary data.</text>
</comment>
<evidence type="ECO:0000256" key="7">
    <source>
        <dbReference type="ARBA" id="ARBA00023049"/>
    </source>
</evidence>
<gene>
    <name evidence="11" type="ORF">ACFO3Q_08325</name>
</gene>
<proteinExistence type="inferred from homology"/>
<dbReference type="PRINTS" id="PR00786">
    <property type="entry name" value="NEPRILYSIN"/>
</dbReference>
<dbReference type="InterPro" id="IPR018497">
    <property type="entry name" value="Peptidase_M13_C"/>
</dbReference>
<evidence type="ECO:0000256" key="6">
    <source>
        <dbReference type="ARBA" id="ARBA00022833"/>
    </source>
</evidence>
<evidence type="ECO:0000256" key="4">
    <source>
        <dbReference type="ARBA" id="ARBA00022723"/>
    </source>
</evidence>
<dbReference type="SUPFAM" id="SSF55486">
    <property type="entry name" value="Metalloproteases ('zincins'), catalytic domain"/>
    <property type="match status" value="1"/>
</dbReference>
<accession>A0ABV9NLS3</accession>
<dbReference type="InterPro" id="IPR024079">
    <property type="entry name" value="MetalloPept_cat_dom_sf"/>
</dbReference>
<evidence type="ECO:0000259" key="9">
    <source>
        <dbReference type="Pfam" id="PF01431"/>
    </source>
</evidence>
<dbReference type="Pfam" id="PF05649">
    <property type="entry name" value="Peptidase_M13_N"/>
    <property type="match status" value="1"/>
</dbReference>
<dbReference type="PANTHER" id="PTHR11733:SF167">
    <property type="entry name" value="FI17812P1-RELATED"/>
    <property type="match status" value="1"/>
</dbReference>
<dbReference type="Pfam" id="PF01431">
    <property type="entry name" value="Peptidase_M13"/>
    <property type="match status" value="1"/>
</dbReference>
<protein>
    <submittedName>
        <fullName evidence="11">M13 family metallopeptidase</fullName>
    </submittedName>
</protein>
<organism evidence="11 12">
    <name type="scientific">Coralloluteibacterium thermophilum</name>
    <dbReference type="NCBI Taxonomy" id="2707049"/>
    <lineage>
        <taxon>Bacteria</taxon>
        <taxon>Pseudomonadati</taxon>
        <taxon>Pseudomonadota</taxon>
        <taxon>Gammaproteobacteria</taxon>
        <taxon>Lysobacterales</taxon>
        <taxon>Lysobacteraceae</taxon>
        <taxon>Coralloluteibacterium</taxon>
    </lineage>
</organism>
<keyword evidence="6" id="KW-0862">Zinc</keyword>
<comment type="cofactor">
    <cofactor evidence="1">
        <name>Zn(2+)</name>
        <dbReference type="ChEBI" id="CHEBI:29105"/>
    </cofactor>
</comment>
<dbReference type="InterPro" id="IPR042089">
    <property type="entry name" value="Peptidase_M13_dom_2"/>
</dbReference>
<keyword evidence="12" id="KW-1185">Reference proteome</keyword>
<dbReference type="InterPro" id="IPR000718">
    <property type="entry name" value="Peptidase_M13"/>
</dbReference>
<evidence type="ECO:0000313" key="11">
    <source>
        <dbReference type="EMBL" id="MFC4728171.1"/>
    </source>
</evidence>
<evidence type="ECO:0000256" key="3">
    <source>
        <dbReference type="ARBA" id="ARBA00022670"/>
    </source>
</evidence>
<evidence type="ECO:0000313" key="12">
    <source>
        <dbReference type="Proteomes" id="UP001595892"/>
    </source>
</evidence>
<name>A0ABV9NLS3_9GAMM</name>
<keyword evidence="4" id="KW-0479">Metal-binding</keyword>
<feature type="domain" description="Peptidase M13 C-terminal" evidence="9">
    <location>
        <begin position="472"/>
        <end position="659"/>
    </location>
</feature>
<evidence type="ECO:0000256" key="2">
    <source>
        <dbReference type="ARBA" id="ARBA00007357"/>
    </source>
</evidence>
<dbReference type="RefSeq" id="WP_377004194.1">
    <property type="nucleotide sequence ID" value="NZ_JBHSGG010000023.1"/>
</dbReference>
<evidence type="ECO:0000259" key="10">
    <source>
        <dbReference type="Pfam" id="PF05649"/>
    </source>
</evidence>
<sequence>MHAPRPLALALALGLFATATDSNAQRRPAQPAAPAVPAYCSDFYTHVNKPWLDANPLPYGATSFGQLDQINALALEQQRELLQAAATSPQTPAQRVLGDFWASGLDTAAIEAAGLTAIQPLLDRIAAVRRPGQLGAAIADLHAQGVPVLFNFSADIDLQDFSRTIGYASQGGLGLPDPDYYTRTDADAQALLGRYRSYVEQILRASGTPEAELSEQSARILEVEIQLARGSARLEALRDPRSAYNPVAVRDLARTYPRLDLRGFLRTQNVSADSIVVMQPEFFAQADRLLQALPLEQWQAYLRFQVLSAFAPYLGQAWLGPYFELYGTVLRGIRQAPPREVLLMDFVINPTVGELLGQEYAARHVSAETEQAVVAMGEQLRAAMGRAIEGSLWLGEEAKAEAAAKLEKLEIEVARPERRNDLAALQLDRADFAGNVLKVAAERHRQEMALIGRQGEVERRWPTLPQVPDVSYILDENKLVVTAAMLQPPVFDLAADPAANYGALGALMANQMSHAFDNAGSHVDASGTLRTWWSEADGTAYEQRIKPLVDQYDQFSPAPGIRVRGAQTRFENAADLAGLELALDAWKTTVPDAGREATQRFFEAWAKVWAQHYSEQELRLRVATGVQAPAQYRVNGPLANLPAFAESFGCQAGQPMVVADPAQVWR</sequence>
<dbReference type="Gene3D" id="3.40.390.10">
    <property type="entry name" value="Collagenase (Catalytic Domain)"/>
    <property type="match status" value="1"/>
</dbReference>
<evidence type="ECO:0000256" key="1">
    <source>
        <dbReference type="ARBA" id="ARBA00001947"/>
    </source>
</evidence>
<evidence type="ECO:0000256" key="8">
    <source>
        <dbReference type="SAM" id="SignalP"/>
    </source>
</evidence>
<feature type="chain" id="PRO_5046359953" evidence="8">
    <location>
        <begin position="25"/>
        <end position="666"/>
    </location>
</feature>
<keyword evidence="8" id="KW-0732">Signal</keyword>
<reference evidence="12" key="1">
    <citation type="journal article" date="2019" name="Int. J. Syst. Evol. Microbiol.">
        <title>The Global Catalogue of Microorganisms (GCM) 10K type strain sequencing project: providing services to taxonomists for standard genome sequencing and annotation.</title>
        <authorList>
            <consortium name="The Broad Institute Genomics Platform"/>
            <consortium name="The Broad Institute Genome Sequencing Center for Infectious Disease"/>
            <person name="Wu L."/>
            <person name="Ma J."/>
        </authorList>
    </citation>
    <scope>NUCLEOTIDE SEQUENCE [LARGE SCALE GENOMIC DNA]</scope>
    <source>
        <strain evidence="12">CGMCC 1.13574</strain>
    </source>
</reference>
<feature type="domain" description="Peptidase M13 N-terminal" evidence="10">
    <location>
        <begin position="40"/>
        <end position="414"/>
    </location>
</feature>
<dbReference type="Gene3D" id="1.10.1380.10">
    <property type="entry name" value="Neutral endopeptidase , domain2"/>
    <property type="match status" value="1"/>
</dbReference>
<dbReference type="PANTHER" id="PTHR11733">
    <property type="entry name" value="ZINC METALLOPROTEASE FAMILY M13 NEPRILYSIN-RELATED"/>
    <property type="match status" value="1"/>
</dbReference>
<dbReference type="PROSITE" id="PS51885">
    <property type="entry name" value="NEPRILYSIN"/>
    <property type="match status" value="1"/>
</dbReference>
<keyword evidence="5" id="KW-0378">Hydrolase</keyword>
<comment type="similarity">
    <text evidence="2">Belongs to the peptidase M13 family.</text>
</comment>
<keyword evidence="3" id="KW-0645">Protease</keyword>
<dbReference type="EMBL" id="JBHSGG010000023">
    <property type="protein sequence ID" value="MFC4728171.1"/>
    <property type="molecule type" value="Genomic_DNA"/>
</dbReference>